<protein>
    <recommendedName>
        <fullName evidence="3">Cytochrome c domain-containing protein</fullName>
    </recommendedName>
</protein>
<dbReference type="AlphaFoldDB" id="A0A4V2F0U8"/>
<dbReference type="SUPFAM" id="SSF46626">
    <property type="entry name" value="Cytochrome c"/>
    <property type="match status" value="1"/>
</dbReference>
<evidence type="ECO:0000313" key="2">
    <source>
        <dbReference type="Proteomes" id="UP000293874"/>
    </source>
</evidence>
<name>A0A4V2F0U8_9BACT</name>
<organism evidence="1 2">
    <name type="scientific">Pseudobacter ginsenosidimutans</name>
    <dbReference type="NCBI Taxonomy" id="661488"/>
    <lineage>
        <taxon>Bacteria</taxon>
        <taxon>Pseudomonadati</taxon>
        <taxon>Bacteroidota</taxon>
        <taxon>Chitinophagia</taxon>
        <taxon>Chitinophagales</taxon>
        <taxon>Chitinophagaceae</taxon>
        <taxon>Pseudobacter</taxon>
    </lineage>
</organism>
<dbReference type="InterPro" id="IPR036909">
    <property type="entry name" value="Cyt_c-like_dom_sf"/>
</dbReference>
<evidence type="ECO:0008006" key="3">
    <source>
        <dbReference type="Google" id="ProtNLM"/>
    </source>
</evidence>
<evidence type="ECO:0000313" key="1">
    <source>
        <dbReference type="EMBL" id="RZS71381.1"/>
    </source>
</evidence>
<accession>A0A4V2F0U8</accession>
<dbReference type="Proteomes" id="UP000293874">
    <property type="component" value="Unassembled WGS sequence"/>
</dbReference>
<proteinExistence type="predicted"/>
<dbReference type="GO" id="GO:0020037">
    <property type="term" value="F:heme binding"/>
    <property type="evidence" value="ECO:0007669"/>
    <property type="project" value="InterPro"/>
</dbReference>
<dbReference type="GO" id="GO:0009055">
    <property type="term" value="F:electron transfer activity"/>
    <property type="evidence" value="ECO:0007669"/>
    <property type="project" value="InterPro"/>
</dbReference>
<sequence>MNKPVSIFAGLILLIYCSCSSKKEDPVDPGGGGGGGGINCDGVAKTFTANVQPIIQASCQLSGCHDGASTNGPGPLTTYDQIKSASARIRAAVISRQMPKGGSLTDAQIKSIVCWIDSGSPNN</sequence>
<dbReference type="RefSeq" id="WP_130541893.1">
    <property type="nucleotide sequence ID" value="NZ_CP042431.1"/>
</dbReference>
<dbReference type="EMBL" id="SGXA01000002">
    <property type="protein sequence ID" value="RZS71381.1"/>
    <property type="molecule type" value="Genomic_DNA"/>
</dbReference>
<comment type="caution">
    <text evidence="1">The sequence shown here is derived from an EMBL/GenBank/DDBJ whole genome shotgun (WGS) entry which is preliminary data.</text>
</comment>
<gene>
    <name evidence="1" type="ORF">EV199_3284</name>
</gene>
<reference evidence="1 2" key="1">
    <citation type="submission" date="2019-02" db="EMBL/GenBank/DDBJ databases">
        <title>Genomic Encyclopedia of Type Strains, Phase IV (KMG-IV): sequencing the most valuable type-strain genomes for metagenomic binning, comparative biology and taxonomic classification.</title>
        <authorList>
            <person name="Goeker M."/>
        </authorList>
    </citation>
    <scope>NUCLEOTIDE SEQUENCE [LARGE SCALE GENOMIC DNA]</scope>
    <source>
        <strain evidence="1 2">DSM 18116</strain>
    </source>
</reference>
<keyword evidence="2" id="KW-1185">Reference proteome</keyword>
<dbReference type="OrthoDB" id="9786191at2"/>